<feature type="compositionally biased region" description="Basic residues" evidence="1">
    <location>
        <begin position="346"/>
        <end position="355"/>
    </location>
</feature>
<accession>A0A5J4X7Z5</accession>
<reference evidence="2 3" key="1">
    <citation type="submission" date="2019-03" db="EMBL/GenBank/DDBJ databases">
        <title>Single cell metagenomics reveals metabolic interactions within the superorganism composed of flagellate Streblomastix strix and complex community of Bacteroidetes bacteria on its surface.</title>
        <authorList>
            <person name="Treitli S.C."/>
            <person name="Kolisko M."/>
            <person name="Husnik F."/>
            <person name="Keeling P."/>
            <person name="Hampl V."/>
        </authorList>
    </citation>
    <scope>NUCLEOTIDE SEQUENCE [LARGE SCALE GENOMIC DNA]</scope>
    <source>
        <strain evidence="2">ST1C</strain>
    </source>
</reference>
<organism evidence="2 3">
    <name type="scientific">Streblomastix strix</name>
    <dbReference type="NCBI Taxonomy" id="222440"/>
    <lineage>
        <taxon>Eukaryota</taxon>
        <taxon>Metamonada</taxon>
        <taxon>Preaxostyla</taxon>
        <taxon>Oxymonadida</taxon>
        <taxon>Streblomastigidae</taxon>
        <taxon>Streblomastix</taxon>
    </lineage>
</organism>
<feature type="compositionally biased region" description="Acidic residues" evidence="1">
    <location>
        <begin position="401"/>
        <end position="427"/>
    </location>
</feature>
<dbReference type="EMBL" id="SNRW01000157">
    <property type="protein sequence ID" value="KAA6402972.1"/>
    <property type="molecule type" value="Genomic_DNA"/>
</dbReference>
<dbReference type="AlphaFoldDB" id="A0A5J4X7Z5"/>
<feature type="compositionally biased region" description="Basic residues" evidence="1">
    <location>
        <begin position="320"/>
        <end position="329"/>
    </location>
</feature>
<gene>
    <name evidence="2" type="ORF">EZS28_001497</name>
</gene>
<protein>
    <submittedName>
        <fullName evidence="2">Uncharacterized protein</fullName>
    </submittedName>
</protein>
<dbReference type="Proteomes" id="UP000324800">
    <property type="component" value="Unassembled WGS sequence"/>
</dbReference>
<evidence type="ECO:0000313" key="3">
    <source>
        <dbReference type="Proteomes" id="UP000324800"/>
    </source>
</evidence>
<evidence type="ECO:0000256" key="1">
    <source>
        <dbReference type="SAM" id="MobiDB-lite"/>
    </source>
</evidence>
<comment type="caution">
    <text evidence="2">The sequence shown here is derived from an EMBL/GenBank/DDBJ whole genome shotgun (WGS) entry which is preliminary data.</text>
</comment>
<evidence type="ECO:0000313" key="2">
    <source>
        <dbReference type="EMBL" id="KAA6402972.1"/>
    </source>
</evidence>
<feature type="compositionally biased region" description="Acidic residues" evidence="1">
    <location>
        <begin position="333"/>
        <end position="342"/>
    </location>
</feature>
<feature type="region of interest" description="Disordered" evidence="1">
    <location>
        <begin position="176"/>
        <end position="243"/>
    </location>
</feature>
<feature type="compositionally biased region" description="Basic residues" evidence="1">
    <location>
        <begin position="434"/>
        <end position="450"/>
    </location>
</feature>
<feature type="region of interest" description="Disordered" evidence="1">
    <location>
        <begin position="318"/>
        <end position="456"/>
    </location>
</feature>
<feature type="compositionally biased region" description="Acidic residues" evidence="1">
    <location>
        <begin position="360"/>
        <end position="392"/>
    </location>
</feature>
<name>A0A5J4X7Z5_9EUKA</name>
<proteinExistence type="predicted"/>
<sequence>MFSIPPLPVGCIILESQLPQGMIRTMKKISEGVSFKVPSSIEAELARYDIESQKLVPESIEITKKTKDASHKLYAESIRTHEQTIAKIEEETVTEDSLKEHAPAIVGILETVKKQIPAIIHPMKAKHFYTYRKLRQICRVIFTSITGSADVVMPNEKIDTFIEDLLQTEAFKIVTTEPPPEEDASEIQKQTSKKNKKETEAGEAQLDEEGNVIEQEKPPNEEGAAEAVEGGGEEAEEEQEKFQEIEEPVVEVHDAFAQCATTTRGAVTLDEAFNAVKIAYINRRIRPLRINEEELYHKVLDHLKAIDAILHPPKKEKPLLRRVKKKKAKKQEDEDEEEEEVEGQTRKRRRRRRRRRNDETDGDEQEEEEEGEERGSGEESESESEYEWVEIPEEVKKQGTSDEDAEDNEQEGEQVKDEEEEQEEGEEGTEHEKKHLKYKNKHRRRIRKKEKKELNTRRSNFQLRNCMSCSRECLK</sequence>